<evidence type="ECO:0000313" key="3">
    <source>
        <dbReference type="Proteomes" id="UP000249616"/>
    </source>
</evidence>
<feature type="domain" description="N-acetyltransferase" evidence="1">
    <location>
        <begin position="1"/>
        <end position="176"/>
    </location>
</feature>
<organism evidence="2 3">
    <name type="scientific">Streptomyces cadmiisoli</name>
    <dbReference type="NCBI Taxonomy" id="2184053"/>
    <lineage>
        <taxon>Bacteria</taxon>
        <taxon>Bacillati</taxon>
        <taxon>Actinomycetota</taxon>
        <taxon>Actinomycetes</taxon>
        <taxon>Kitasatosporales</taxon>
        <taxon>Streptomycetaceae</taxon>
        <taxon>Streptomyces</taxon>
        <taxon>Streptomyces aurantiacus group</taxon>
    </lineage>
</organism>
<dbReference type="GO" id="GO:0016747">
    <property type="term" value="F:acyltransferase activity, transferring groups other than amino-acyl groups"/>
    <property type="evidence" value="ECO:0007669"/>
    <property type="project" value="InterPro"/>
</dbReference>
<dbReference type="InterPro" id="IPR016181">
    <property type="entry name" value="Acyl_CoA_acyltransferase"/>
</dbReference>
<evidence type="ECO:0000259" key="1">
    <source>
        <dbReference type="PROSITE" id="PS51186"/>
    </source>
</evidence>
<sequence length="179" mass="19362">MTPADCDRVARIRVAGWQSAYRGLMPQSYLDGMSAADNAGRLRARLAAGDASVQNLVAVGAAPAPTGHPGRDDEIVGWACHGPYRDGEVRTDDAELYALYVDPRHQGRGIGRALLDESVRRCTAAGRRRVFLWVLEENAPARRFYARGGFHADGAAEPFEVAGVEVPEVRYVKELGSPG</sequence>
<dbReference type="InterPro" id="IPR050276">
    <property type="entry name" value="MshD_Acetyltransferase"/>
</dbReference>
<evidence type="ECO:0000313" key="2">
    <source>
        <dbReference type="EMBL" id="AWW42372.1"/>
    </source>
</evidence>
<gene>
    <name evidence="2" type="ORF">DN051_09590</name>
</gene>
<dbReference type="PROSITE" id="PS51186">
    <property type="entry name" value="GNAT"/>
    <property type="match status" value="1"/>
</dbReference>
<dbReference type="SUPFAM" id="SSF55729">
    <property type="entry name" value="Acyl-CoA N-acyltransferases (Nat)"/>
    <property type="match status" value="1"/>
</dbReference>
<keyword evidence="2" id="KW-0808">Transferase</keyword>
<dbReference type="RefSeq" id="WP_112442182.1">
    <property type="nucleotide sequence ID" value="NZ_CP030073.1"/>
</dbReference>
<dbReference type="InterPro" id="IPR000182">
    <property type="entry name" value="GNAT_dom"/>
</dbReference>
<keyword evidence="3" id="KW-1185">Reference proteome</keyword>
<dbReference type="KEGG" id="scad:DN051_09590"/>
<dbReference type="PANTHER" id="PTHR43617">
    <property type="entry name" value="L-AMINO ACID N-ACETYLTRANSFERASE"/>
    <property type="match status" value="1"/>
</dbReference>
<protein>
    <submittedName>
        <fullName evidence="2">GNAT family N-acetyltransferase</fullName>
    </submittedName>
</protein>
<dbReference type="Gene3D" id="3.40.630.30">
    <property type="match status" value="1"/>
</dbReference>
<dbReference type="PANTHER" id="PTHR43617:SF2">
    <property type="entry name" value="UPF0039 PROTEIN SLL0451"/>
    <property type="match status" value="1"/>
</dbReference>
<dbReference type="Pfam" id="PF00583">
    <property type="entry name" value="Acetyltransf_1"/>
    <property type="match status" value="1"/>
</dbReference>
<name>A0A2Z4JAW9_9ACTN</name>
<dbReference type="CDD" id="cd04301">
    <property type="entry name" value="NAT_SF"/>
    <property type="match status" value="1"/>
</dbReference>
<reference evidence="2 3" key="1">
    <citation type="journal article" date="2019" name="Int. J. Syst. Evol. Microbiol.">
        <title>Streptomyces cadmiisoli sp. nov., a novel actinomycete isolated from cadmium-contaminated soil.</title>
        <authorList>
            <person name="Li K."/>
            <person name="Tang X."/>
            <person name="Zhao J."/>
            <person name="Guo Y."/>
            <person name="Tang Y."/>
            <person name="Gao J."/>
        </authorList>
    </citation>
    <scope>NUCLEOTIDE SEQUENCE [LARGE SCALE GENOMIC DNA]</scope>
    <source>
        <strain evidence="2 3">ZFG47</strain>
    </source>
</reference>
<proteinExistence type="predicted"/>
<dbReference type="EMBL" id="CP030073">
    <property type="protein sequence ID" value="AWW42372.1"/>
    <property type="molecule type" value="Genomic_DNA"/>
</dbReference>
<dbReference type="Proteomes" id="UP000249616">
    <property type="component" value="Chromosome"/>
</dbReference>
<dbReference type="AlphaFoldDB" id="A0A2Z4JAW9"/>
<accession>A0A2Z4JAW9</accession>